<dbReference type="Gene3D" id="3.40.50.150">
    <property type="entry name" value="Vaccinia Virus protein VP39"/>
    <property type="match status" value="2"/>
</dbReference>
<dbReference type="Pfam" id="PF01555">
    <property type="entry name" value="N6_N4_Mtase"/>
    <property type="match status" value="1"/>
</dbReference>
<dbReference type="EMBL" id="FONG01000002">
    <property type="protein sequence ID" value="SFE28835.1"/>
    <property type="molecule type" value="Genomic_DNA"/>
</dbReference>
<keyword evidence="11" id="KW-1185">Reference proteome</keyword>
<dbReference type="GO" id="GO:0003677">
    <property type="term" value="F:DNA binding"/>
    <property type="evidence" value="ECO:0007669"/>
    <property type="project" value="UniProtKB-KW"/>
</dbReference>
<evidence type="ECO:0000256" key="4">
    <source>
        <dbReference type="ARBA" id="ARBA00022679"/>
    </source>
</evidence>
<dbReference type="Proteomes" id="UP000199323">
    <property type="component" value="Unassembled WGS sequence"/>
</dbReference>
<organism evidence="10 11">
    <name type="scientific">Actinacidiphila alni</name>
    <dbReference type="NCBI Taxonomy" id="380248"/>
    <lineage>
        <taxon>Bacteria</taxon>
        <taxon>Bacillati</taxon>
        <taxon>Actinomycetota</taxon>
        <taxon>Actinomycetes</taxon>
        <taxon>Kitasatosporales</taxon>
        <taxon>Streptomycetaceae</taxon>
        <taxon>Actinacidiphila</taxon>
    </lineage>
</organism>
<keyword evidence="3 10" id="KW-0489">Methyltransferase</keyword>
<dbReference type="AlphaFoldDB" id="A0A1I1ZAW6"/>
<dbReference type="InterPro" id="IPR029063">
    <property type="entry name" value="SAM-dependent_MTases_sf"/>
</dbReference>
<dbReference type="GO" id="GO:0008170">
    <property type="term" value="F:N-methyltransferase activity"/>
    <property type="evidence" value="ECO:0007669"/>
    <property type="project" value="InterPro"/>
</dbReference>
<name>A0A1I1ZAW6_9ACTN</name>
<dbReference type="GO" id="GO:0009307">
    <property type="term" value="P:DNA restriction-modification system"/>
    <property type="evidence" value="ECO:0007669"/>
    <property type="project" value="UniProtKB-KW"/>
</dbReference>
<proteinExistence type="inferred from homology"/>
<sequence>MSNLVAPHPFPARMAPELALRALEHQRPGSNVLDPMCGSGTVLRTALAAGHHAIGVDMDPLAVLMASVWSRQGSVTGLTRAAEEVVETAKMLASDEVYLPWIDDNPETKKFIEFWFAEPQRGELRRIAYVLNQMDGCFADPLRLALSRIIITKKRGASLAHDVSHSRPHRVGITNDFLVSEGFCKAAMQIERRLKGEVDSSAHVRLGDARSMSFIAPQSIDLVVTSPPYLNAIDYLRGHRMALVWLGHRIDSLRQIRGSSVGAEKALKEDPKGVYSLVQDTDVDSLSPRTLGILHRYARDMLEVASELHRVLRPESPAVLVVGNSTVRGTFVDNASVVRRASEQMGFATHDISERELPTNRRYLPPPSAAGAALDLRMRKEVVLTMRKI</sequence>
<protein>
    <recommendedName>
        <fullName evidence="2">site-specific DNA-methyltransferase (cytosine-N(4)-specific)</fullName>
        <ecNumber evidence="2">2.1.1.113</ecNumber>
    </recommendedName>
</protein>
<dbReference type="OrthoDB" id="9773060at2"/>
<dbReference type="EC" id="2.1.1.113" evidence="2"/>
<dbReference type="GO" id="GO:0015667">
    <property type="term" value="F:site-specific DNA-methyltransferase (cytosine-N4-specific) activity"/>
    <property type="evidence" value="ECO:0007669"/>
    <property type="project" value="UniProtKB-EC"/>
</dbReference>
<evidence type="ECO:0000256" key="8">
    <source>
        <dbReference type="ARBA" id="ARBA00049120"/>
    </source>
</evidence>
<evidence type="ECO:0000256" key="7">
    <source>
        <dbReference type="ARBA" id="ARBA00023125"/>
    </source>
</evidence>
<comment type="catalytic activity">
    <reaction evidence="8">
        <text>a 2'-deoxycytidine in DNA + S-adenosyl-L-methionine = an N(4)-methyl-2'-deoxycytidine in DNA + S-adenosyl-L-homocysteine + H(+)</text>
        <dbReference type="Rhea" id="RHEA:16857"/>
        <dbReference type="Rhea" id="RHEA-COMP:11369"/>
        <dbReference type="Rhea" id="RHEA-COMP:13674"/>
        <dbReference type="ChEBI" id="CHEBI:15378"/>
        <dbReference type="ChEBI" id="CHEBI:57856"/>
        <dbReference type="ChEBI" id="CHEBI:59789"/>
        <dbReference type="ChEBI" id="CHEBI:85452"/>
        <dbReference type="ChEBI" id="CHEBI:137933"/>
        <dbReference type="EC" id="2.1.1.113"/>
    </reaction>
</comment>
<keyword evidence="6" id="KW-0680">Restriction system</keyword>
<evidence type="ECO:0000256" key="6">
    <source>
        <dbReference type="ARBA" id="ARBA00022747"/>
    </source>
</evidence>
<dbReference type="GO" id="GO:0032259">
    <property type="term" value="P:methylation"/>
    <property type="evidence" value="ECO:0007669"/>
    <property type="project" value="UniProtKB-KW"/>
</dbReference>
<evidence type="ECO:0000256" key="3">
    <source>
        <dbReference type="ARBA" id="ARBA00022603"/>
    </source>
</evidence>
<dbReference type="SUPFAM" id="SSF53335">
    <property type="entry name" value="S-adenosyl-L-methionine-dependent methyltransferases"/>
    <property type="match status" value="2"/>
</dbReference>
<feature type="domain" description="DNA methylase N-4/N-6" evidence="9">
    <location>
        <begin position="10"/>
        <end position="61"/>
    </location>
</feature>
<keyword evidence="4" id="KW-0808">Transferase</keyword>
<reference evidence="11" key="1">
    <citation type="submission" date="2016-10" db="EMBL/GenBank/DDBJ databases">
        <authorList>
            <person name="Varghese N."/>
            <person name="Submissions S."/>
        </authorList>
    </citation>
    <scope>NUCLEOTIDE SEQUENCE [LARGE SCALE GENOMIC DNA]</scope>
    <source>
        <strain evidence="11">CGMCC 4.3510</strain>
    </source>
</reference>
<keyword evidence="5" id="KW-0949">S-adenosyl-L-methionine</keyword>
<dbReference type="InterPro" id="IPR017985">
    <property type="entry name" value="MeTrfase_CN4_CS"/>
</dbReference>
<comment type="similarity">
    <text evidence="1">Belongs to the N(4)/N(6)-methyltransferase family. N(4) subfamily.</text>
</comment>
<dbReference type="PROSITE" id="PS00093">
    <property type="entry name" value="N4_MTASE"/>
    <property type="match status" value="1"/>
</dbReference>
<evidence type="ECO:0000313" key="10">
    <source>
        <dbReference type="EMBL" id="SFE28835.1"/>
    </source>
</evidence>
<gene>
    <name evidence="10" type="ORF">SAMN05216251_102384</name>
</gene>
<dbReference type="InterPro" id="IPR002941">
    <property type="entry name" value="DNA_methylase_N4/N6"/>
</dbReference>
<evidence type="ECO:0000256" key="1">
    <source>
        <dbReference type="ARBA" id="ARBA00010203"/>
    </source>
</evidence>
<keyword evidence="7" id="KW-0238">DNA-binding</keyword>
<accession>A0A1I1ZAW6</accession>
<evidence type="ECO:0000313" key="11">
    <source>
        <dbReference type="Proteomes" id="UP000199323"/>
    </source>
</evidence>
<evidence type="ECO:0000259" key="9">
    <source>
        <dbReference type="Pfam" id="PF01555"/>
    </source>
</evidence>
<evidence type="ECO:0000256" key="2">
    <source>
        <dbReference type="ARBA" id="ARBA00012185"/>
    </source>
</evidence>
<evidence type="ECO:0000256" key="5">
    <source>
        <dbReference type="ARBA" id="ARBA00022691"/>
    </source>
</evidence>